<evidence type="ECO:0000256" key="4">
    <source>
        <dbReference type="ARBA" id="ARBA00029454"/>
    </source>
</evidence>
<dbReference type="GO" id="GO:0016874">
    <property type="term" value="F:ligase activity"/>
    <property type="evidence" value="ECO:0007669"/>
    <property type="project" value="UniProtKB-KW"/>
</dbReference>
<dbReference type="InterPro" id="IPR023213">
    <property type="entry name" value="CAT-like_dom_sf"/>
</dbReference>
<name>A0AAD4GUA6_ASPNN</name>
<evidence type="ECO:0000313" key="8">
    <source>
        <dbReference type="Proteomes" id="UP001194746"/>
    </source>
</evidence>
<evidence type="ECO:0000256" key="2">
    <source>
        <dbReference type="ARBA" id="ARBA00022553"/>
    </source>
</evidence>
<dbReference type="Gene3D" id="3.30.300.30">
    <property type="match status" value="1"/>
</dbReference>
<accession>A0AAD4GUA6</accession>
<dbReference type="InterPro" id="IPR001242">
    <property type="entry name" value="Condensation_dom"/>
</dbReference>
<keyword evidence="3" id="KW-0436">Ligase</keyword>
<dbReference type="PANTHER" id="PTHR45527">
    <property type="entry name" value="NONRIBOSOMAL PEPTIDE SYNTHETASE"/>
    <property type="match status" value="1"/>
</dbReference>
<dbReference type="Gene3D" id="3.40.50.12780">
    <property type="entry name" value="N-terminal domain of ligase-like"/>
    <property type="match status" value="1"/>
</dbReference>
<keyword evidence="2" id="KW-0597">Phosphoprotein</keyword>
<dbReference type="Gene3D" id="3.30.559.30">
    <property type="entry name" value="Nonribosomal peptide synthetase, condensation domain"/>
    <property type="match status" value="1"/>
</dbReference>
<evidence type="ECO:0000256" key="3">
    <source>
        <dbReference type="ARBA" id="ARBA00022598"/>
    </source>
</evidence>
<dbReference type="Proteomes" id="UP001194746">
    <property type="component" value="Unassembled WGS sequence"/>
</dbReference>
<evidence type="ECO:0000259" key="6">
    <source>
        <dbReference type="Pfam" id="PF00668"/>
    </source>
</evidence>
<feature type="region of interest" description="Disordered" evidence="5">
    <location>
        <begin position="1"/>
        <end position="21"/>
    </location>
</feature>
<feature type="domain" description="Condensation" evidence="6">
    <location>
        <begin position="301"/>
        <end position="581"/>
    </location>
</feature>
<dbReference type="EMBL" id="VCAU01000049">
    <property type="protein sequence ID" value="KAF9888283.1"/>
    <property type="molecule type" value="Genomic_DNA"/>
</dbReference>
<dbReference type="InterPro" id="IPR045851">
    <property type="entry name" value="AMP-bd_C_sf"/>
</dbReference>
<dbReference type="AlphaFoldDB" id="A0AAD4GUA6"/>
<dbReference type="PANTHER" id="PTHR45527:SF3">
    <property type="entry name" value="SIDEROPHORE SYNTHETASE (EUROFUNG)"/>
    <property type="match status" value="1"/>
</dbReference>
<reference evidence="7" key="1">
    <citation type="journal article" date="2019" name="Beilstein J. Org. Chem.">
        <title>Nanangenines: drimane sesquiterpenoids as the dominant metabolite cohort of a novel Australian fungus, Aspergillus nanangensis.</title>
        <authorList>
            <person name="Lacey H.J."/>
            <person name="Gilchrist C.L.M."/>
            <person name="Crombie A."/>
            <person name="Kalaitzis J.A."/>
            <person name="Vuong D."/>
            <person name="Rutledge P.J."/>
            <person name="Turner P."/>
            <person name="Pitt J.I."/>
            <person name="Lacey E."/>
            <person name="Chooi Y.H."/>
            <person name="Piggott A.M."/>
        </authorList>
    </citation>
    <scope>NUCLEOTIDE SEQUENCE</scope>
    <source>
        <strain evidence="7">MST-FP2251</strain>
    </source>
</reference>
<evidence type="ECO:0000256" key="5">
    <source>
        <dbReference type="SAM" id="MobiDB-lite"/>
    </source>
</evidence>
<dbReference type="GO" id="GO:0043041">
    <property type="term" value="P:amino acid activation for nonribosomal peptide biosynthetic process"/>
    <property type="evidence" value="ECO:0007669"/>
    <property type="project" value="TreeGrafter"/>
</dbReference>
<gene>
    <name evidence="7" type="ORF">FE257_008853</name>
</gene>
<dbReference type="Pfam" id="PF00668">
    <property type="entry name" value="Condensation"/>
    <property type="match status" value="1"/>
</dbReference>
<evidence type="ECO:0000313" key="7">
    <source>
        <dbReference type="EMBL" id="KAF9888283.1"/>
    </source>
</evidence>
<reference evidence="7" key="2">
    <citation type="submission" date="2020-02" db="EMBL/GenBank/DDBJ databases">
        <authorList>
            <person name="Gilchrist C.L.M."/>
            <person name="Chooi Y.-H."/>
        </authorList>
    </citation>
    <scope>NUCLEOTIDE SEQUENCE</scope>
    <source>
        <strain evidence="7">MST-FP2251</strain>
    </source>
</reference>
<dbReference type="SUPFAM" id="SSF52777">
    <property type="entry name" value="CoA-dependent acyltransferases"/>
    <property type="match status" value="2"/>
</dbReference>
<protein>
    <recommendedName>
        <fullName evidence="6">Condensation domain-containing protein</fullName>
    </recommendedName>
</protein>
<keyword evidence="1" id="KW-0596">Phosphopantetheine</keyword>
<dbReference type="Gene3D" id="3.30.559.10">
    <property type="entry name" value="Chloramphenicol acetyltransferase-like domain"/>
    <property type="match status" value="1"/>
</dbReference>
<dbReference type="InterPro" id="IPR042099">
    <property type="entry name" value="ANL_N_sf"/>
</dbReference>
<comment type="caution">
    <text evidence="7">The sequence shown here is derived from an EMBL/GenBank/DDBJ whole genome shotgun (WGS) entry which is preliminary data.</text>
</comment>
<proteinExistence type="inferred from homology"/>
<keyword evidence="8" id="KW-1185">Reference proteome</keyword>
<sequence length="680" mass="75381">MLRRVRRPRGSSCPAAGQAAGKTPAVFIDPPAWVRQYGRERHGRLYKTGDLVRYDPSDGSLEIHGRKDSQIKLHGQRIELGEIEHHMRRHFQAYLDVVVDLVRPPSRDAMLTGFVSRGSADQPNDLLFQVPDDGFRATVQAVLASLRDALPSYMVPSDILLVSHLPMSSSAKVDRRALCSQAAQLDPIHRRKYSSVLNMHHDRPSTPLEEALQRLWATELGLSCEEIGVFESPTIRTLAARVAGASEHSSPLAPALPFRIPSSLTSELLHSCDLKADDLEGEFLPVTSFQRKSLGQKCKHIVFELPQIVDHARLEKAWAAVCQKHAALRSVYVSHRDQVYQGFRQQVSQTIIPIQSALPDALDAYLRRFCDEEAERAIPNGGSHVRLTRITSTARDLLVMQINHVVYDAFSRPIILRELESAYAGHLEPRSQFPDIPEYMSLWAARNQSPEAIGFWQDYLKGAEMTPSPFLPATRIENEEVTMVFAMALLPTLTPPSGLTAACFIRAATALVLSHLTGCNDGRDLPLKHIDKLLGCTMAEPPTQILIPQGGTVLDLLRHSQHQYAKRIPHETIEWDHIIKHATSWPAGTKCVSTLVVAPAPAPSLTIGGHECPSKEVFHGTLDDIYIELMGSATDPSPLAIFGPTSLISQEEANTLAEKLGKVIRQFNSMPEELLSAIEF</sequence>
<comment type="similarity">
    <text evidence="4">Belongs to the NRP synthetase family.</text>
</comment>
<dbReference type="FunFam" id="3.30.300.30:FF:000015">
    <property type="entry name" value="Nonribosomal peptide synthase SidD"/>
    <property type="match status" value="1"/>
</dbReference>
<evidence type="ECO:0000256" key="1">
    <source>
        <dbReference type="ARBA" id="ARBA00022450"/>
    </source>
</evidence>
<dbReference type="GO" id="GO:0044550">
    <property type="term" value="P:secondary metabolite biosynthetic process"/>
    <property type="evidence" value="ECO:0007669"/>
    <property type="project" value="TreeGrafter"/>
</dbReference>
<organism evidence="7 8">
    <name type="scientific">Aspergillus nanangensis</name>
    <dbReference type="NCBI Taxonomy" id="2582783"/>
    <lineage>
        <taxon>Eukaryota</taxon>
        <taxon>Fungi</taxon>
        <taxon>Dikarya</taxon>
        <taxon>Ascomycota</taxon>
        <taxon>Pezizomycotina</taxon>
        <taxon>Eurotiomycetes</taxon>
        <taxon>Eurotiomycetidae</taxon>
        <taxon>Eurotiales</taxon>
        <taxon>Aspergillaceae</taxon>
        <taxon>Aspergillus</taxon>
        <taxon>Aspergillus subgen. Circumdati</taxon>
    </lineage>
</organism>
<dbReference type="GO" id="GO:0005737">
    <property type="term" value="C:cytoplasm"/>
    <property type="evidence" value="ECO:0007669"/>
    <property type="project" value="TreeGrafter"/>
</dbReference>
<dbReference type="SUPFAM" id="SSF56801">
    <property type="entry name" value="Acetyl-CoA synthetase-like"/>
    <property type="match status" value="1"/>
</dbReference>
<dbReference type="GO" id="GO:0031177">
    <property type="term" value="F:phosphopantetheine binding"/>
    <property type="evidence" value="ECO:0007669"/>
    <property type="project" value="TreeGrafter"/>
</dbReference>